<evidence type="ECO:0000313" key="2">
    <source>
        <dbReference type="EMBL" id="KZP07816.1"/>
    </source>
</evidence>
<dbReference type="EMBL" id="KV417739">
    <property type="protein sequence ID" value="KZP07816.1"/>
    <property type="molecule type" value="Genomic_DNA"/>
</dbReference>
<dbReference type="Proteomes" id="UP000076532">
    <property type="component" value="Unassembled WGS sequence"/>
</dbReference>
<evidence type="ECO:0000256" key="1">
    <source>
        <dbReference type="SAM" id="SignalP"/>
    </source>
</evidence>
<protein>
    <submittedName>
        <fullName evidence="2">Uncharacterized protein</fullName>
    </submittedName>
</protein>
<evidence type="ECO:0000313" key="3">
    <source>
        <dbReference type="Proteomes" id="UP000076532"/>
    </source>
</evidence>
<feature type="signal peptide" evidence="1">
    <location>
        <begin position="1"/>
        <end position="18"/>
    </location>
</feature>
<gene>
    <name evidence="2" type="ORF">FIBSPDRAFT_901759</name>
</gene>
<proteinExistence type="predicted"/>
<accession>A0A165WQR3</accession>
<name>A0A165WQR3_9AGAM</name>
<reference evidence="2 3" key="1">
    <citation type="journal article" date="2016" name="Mol. Biol. Evol.">
        <title>Comparative Genomics of Early-Diverging Mushroom-Forming Fungi Provides Insights into the Origins of Lignocellulose Decay Capabilities.</title>
        <authorList>
            <person name="Nagy L.G."/>
            <person name="Riley R."/>
            <person name="Tritt A."/>
            <person name="Adam C."/>
            <person name="Daum C."/>
            <person name="Floudas D."/>
            <person name="Sun H."/>
            <person name="Yadav J.S."/>
            <person name="Pangilinan J."/>
            <person name="Larsson K.H."/>
            <person name="Matsuura K."/>
            <person name="Barry K."/>
            <person name="Labutti K."/>
            <person name="Kuo R."/>
            <person name="Ohm R.A."/>
            <person name="Bhattacharya S.S."/>
            <person name="Shirouzu T."/>
            <person name="Yoshinaga Y."/>
            <person name="Martin F.M."/>
            <person name="Grigoriev I.V."/>
            <person name="Hibbett D.S."/>
        </authorList>
    </citation>
    <scope>NUCLEOTIDE SEQUENCE [LARGE SCALE GENOMIC DNA]</scope>
    <source>
        <strain evidence="2 3">CBS 109695</strain>
    </source>
</reference>
<organism evidence="2 3">
    <name type="scientific">Athelia psychrophila</name>
    <dbReference type="NCBI Taxonomy" id="1759441"/>
    <lineage>
        <taxon>Eukaryota</taxon>
        <taxon>Fungi</taxon>
        <taxon>Dikarya</taxon>
        <taxon>Basidiomycota</taxon>
        <taxon>Agaricomycotina</taxon>
        <taxon>Agaricomycetes</taxon>
        <taxon>Agaricomycetidae</taxon>
        <taxon>Atheliales</taxon>
        <taxon>Atheliaceae</taxon>
        <taxon>Athelia</taxon>
    </lineage>
</organism>
<feature type="chain" id="PRO_5007868763" evidence="1">
    <location>
        <begin position="19"/>
        <end position="151"/>
    </location>
</feature>
<keyword evidence="1" id="KW-0732">Signal</keyword>
<keyword evidence="3" id="KW-1185">Reference proteome</keyword>
<dbReference type="AlphaFoldDB" id="A0A165WQR3"/>
<sequence length="151" mass="16770">MATSFFSYALWIATTVHGSPRVCGACFNIINQRSSIGMAGLLRIGVPGSDEQRWPERRQKINNTDRARIVIIDSLEFLVRAFQEGASDLGYGTGLSFSLKLPPTILTTKILTSRDRTTAFEKRDMTCRDRAAAFGKRDLVVIGQLPSEKET</sequence>